<organism evidence="1 2">
    <name type="scientific">Verruconis gallopava</name>
    <dbReference type="NCBI Taxonomy" id="253628"/>
    <lineage>
        <taxon>Eukaryota</taxon>
        <taxon>Fungi</taxon>
        <taxon>Dikarya</taxon>
        <taxon>Ascomycota</taxon>
        <taxon>Pezizomycotina</taxon>
        <taxon>Dothideomycetes</taxon>
        <taxon>Pleosporomycetidae</taxon>
        <taxon>Venturiales</taxon>
        <taxon>Sympoventuriaceae</taxon>
        <taxon>Verruconis</taxon>
    </lineage>
</organism>
<accession>A0A0D1ZVV0</accession>
<dbReference type="GeneID" id="27317609"/>
<proteinExistence type="predicted"/>
<evidence type="ECO:0000313" key="1">
    <source>
        <dbReference type="EMBL" id="KIV98572.1"/>
    </source>
</evidence>
<dbReference type="VEuPathDB" id="FungiDB:PV09_09636"/>
<dbReference type="HOGENOM" id="CLU_1732898_0_0_1"/>
<reference evidence="1 2" key="1">
    <citation type="submission" date="2015-01" db="EMBL/GenBank/DDBJ databases">
        <title>The Genome Sequence of Ochroconis gallopava CBS43764.</title>
        <authorList>
            <consortium name="The Broad Institute Genomics Platform"/>
            <person name="Cuomo C."/>
            <person name="de Hoog S."/>
            <person name="Gorbushina A."/>
            <person name="Stielow B."/>
            <person name="Teixiera M."/>
            <person name="Abouelleil A."/>
            <person name="Chapman S.B."/>
            <person name="Priest M."/>
            <person name="Young S.K."/>
            <person name="Wortman J."/>
            <person name="Nusbaum C."/>
            <person name="Birren B."/>
        </authorList>
    </citation>
    <scope>NUCLEOTIDE SEQUENCE [LARGE SCALE GENOMIC DNA]</scope>
    <source>
        <strain evidence="1 2">CBS 43764</strain>
    </source>
</reference>
<name>A0A0D1ZVV0_9PEZI</name>
<dbReference type="InParanoid" id="A0A0D1ZVV0"/>
<gene>
    <name evidence="1" type="ORF">PV09_09636</name>
</gene>
<dbReference type="Proteomes" id="UP000053259">
    <property type="component" value="Unassembled WGS sequence"/>
</dbReference>
<protein>
    <submittedName>
        <fullName evidence="1">Uncharacterized protein</fullName>
    </submittedName>
</protein>
<keyword evidence="2" id="KW-1185">Reference proteome</keyword>
<evidence type="ECO:0000313" key="2">
    <source>
        <dbReference type="Proteomes" id="UP000053259"/>
    </source>
</evidence>
<sequence length="151" mass="17411">MDLFCNSQLARIPDTPEMLFLPIRPSIPQPTSLNHSHTQPFQNEHCEKSRPSVLLHNQPVRKIAVDFKLRTRYEGSRAYPAKGLCEGQNACFFRLCLRNASPEVRVSLPNSVHFSLQERDERFGKNGRPGTTQDYARLYSVISPLIYYAYR</sequence>
<dbReference type="RefSeq" id="XP_016208442.1">
    <property type="nucleotide sequence ID" value="XM_016363738.1"/>
</dbReference>
<dbReference type="AlphaFoldDB" id="A0A0D1ZVV0"/>
<dbReference type="EMBL" id="KN847631">
    <property type="protein sequence ID" value="KIV98572.1"/>
    <property type="molecule type" value="Genomic_DNA"/>
</dbReference>